<dbReference type="GO" id="GO:0016787">
    <property type="term" value="F:hydrolase activity"/>
    <property type="evidence" value="ECO:0007669"/>
    <property type="project" value="UniProtKB-KW"/>
</dbReference>
<dbReference type="PANTHER" id="PTHR11630">
    <property type="entry name" value="DNA REPLICATION LICENSING FACTOR MCM FAMILY MEMBER"/>
    <property type="match status" value="1"/>
</dbReference>
<dbReference type="PROSITE" id="PS50051">
    <property type="entry name" value="MCM_2"/>
    <property type="match status" value="1"/>
</dbReference>
<evidence type="ECO:0000256" key="3">
    <source>
        <dbReference type="ARBA" id="ARBA00022741"/>
    </source>
</evidence>
<dbReference type="CDD" id="cd17758">
    <property type="entry name" value="MCM7"/>
    <property type="match status" value="1"/>
</dbReference>
<dbReference type="SUPFAM" id="SSF50249">
    <property type="entry name" value="Nucleic acid-binding proteins"/>
    <property type="match status" value="1"/>
</dbReference>
<dbReference type="Pfam" id="PF17207">
    <property type="entry name" value="MCM_OB"/>
    <property type="match status" value="1"/>
</dbReference>
<dbReference type="SMART" id="SM00382">
    <property type="entry name" value="AAA"/>
    <property type="match status" value="1"/>
</dbReference>
<dbReference type="GO" id="GO:0042555">
    <property type="term" value="C:MCM complex"/>
    <property type="evidence" value="ECO:0007669"/>
    <property type="project" value="InterPro"/>
</dbReference>
<protein>
    <recommendedName>
        <fullName evidence="12">DNA replication licensing factor MCM7</fullName>
        <ecNumber evidence="12">3.6.4.12</ecNumber>
    </recommendedName>
</protein>
<evidence type="ECO:0000256" key="9">
    <source>
        <dbReference type="ARBA" id="ARBA00023306"/>
    </source>
</evidence>
<comment type="similarity">
    <text evidence="11">Belongs to the MCM family.</text>
</comment>
<dbReference type="InterPro" id="IPR041562">
    <property type="entry name" value="MCM_lid"/>
</dbReference>
<evidence type="ECO:0000256" key="7">
    <source>
        <dbReference type="ARBA" id="ARBA00023125"/>
    </source>
</evidence>
<comment type="subcellular location">
    <subcellularLocation>
        <location evidence="1 12">Nucleus</location>
    </subcellularLocation>
</comment>
<name>A0AAD5VKS7_9AGAR</name>
<dbReference type="InterPro" id="IPR027925">
    <property type="entry name" value="MCM_N"/>
</dbReference>
<evidence type="ECO:0000256" key="11">
    <source>
        <dbReference type="RuleBase" id="RU004070"/>
    </source>
</evidence>
<dbReference type="PRINTS" id="PR01663">
    <property type="entry name" value="MCMPROTEIN7"/>
</dbReference>
<dbReference type="Gene3D" id="2.40.50.140">
    <property type="entry name" value="Nucleic acid-binding proteins"/>
    <property type="match status" value="1"/>
</dbReference>
<dbReference type="EMBL" id="JANIEX010000874">
    <property type="protein sequence ID" value="KAJ3562397.1"/>
    <property type="molecule type" value="Genomic_DNA"/>
</dbReference>
<feature type="compositionally biased region" description="Basic residues" evidence="13">
    <location>
        <begin position="703"/>
        <end position="713"/>
    </location>
</feature>
<comment type="function">
    <text evidence="12">Acts as component of the MCM2-7 complex (MCM complex) which is the replicative helicase essential for 'once per cell cycle' DNA replication initiation and elongation in eukaryotic cells. The active ATPase sites in the MCM2-7 ring are formed through the interaction surfaces of two neighboring subunits such that a critical structure of a conserved arginine finger motif is provided in trans relative to the ATP-binding site of the Walker A box of the adjacent subunit. The six ATPase active sites, however, are likely to contribute differentially to the complex helicase activity.</text>
</comment>
<evidence type="ECO:0000256" key="12">
    <source>
        <dbReference type="RuleBase" id="RU365012"/>
    </source>
</evidence>
<dbReference type="PANTHER" id="PTHR11630:SF26">
    <property type="entry name" value="DNA REPLICATION LICENSING FACTOR MCM7"/>
    <property type="match status" value="1"/>
</dbReference>
<dbReference type="GO" id="GO:0097373">
    <property type="term" value="C:MCM core complex"/>
    <property type="evidence" value="ECO:0007669"/>
    <property type="project" value="UniProtKB-ARBA"/>
</dbReference>
<dbReference type="Pfam" id="PF00493">
    <property type="entry name" value="MCM"/>
    <property type="match status" value="1"/>
</dbReference>
<comment type="caution">
    <text evidence="15">The sequence shown here is derived from an EMBL/GenBank/DDBJ whole genome shotgun (WGS) entry which is preliminary data.</text>
</comment>
<evidence type="ECO:0000256" key="13">
    <source>
        <dbReference type="SAM" id="MobiDB-lite"/>
    </source>
</evidence>
<feature type="domain" description="MCM C-terminal AAA(+) ATPase" evidence="14">
    <location>
        <begin position="357"/>
        <end position="563"/>
    </location>
</feature>
<keyword evidence="6 11" id="KW-0067">ATP-binding</keyword>
<evidence type="ECO:0000256" key="10">
    <source>
        <dbReference type="ARBA" id="ARBA00048432"/>
    </source>
</evidence>
<keyword evidence="9 12" id="KW-0131">Cell cycle</keyword>
<proteinExistence type="inferred from homology"/>
<keyword evidence="3 11" id="KW-0547">Nucleotide-binding</keyword>
<dbReference type="SMART" id="SM00350">
    <property type="entry name" value="MCM"/>
    <property type="match status" value="1"/>
</dbReference>
<feature type="region of interest" description="Disordered" evidence="13">
    <location>
        <begin position="700"/>
        <end position="733"/>
    </location>
</feature>
<sequence length="783" mass="88758">MASLPVVDLGVDYRSDKDKIKDFLSKFKGSQEKDLEQNFADIDIRDNENADEDDTRQLKYMTQLQKIANREQQMLVVELEDIYSHESTESSLVSRIRFNTRRYVQLFCEVVDELMPPPTRDISEYDEVIDVILHQRRQRNDQIEGGQEKFPDHLLRRYNLYFKPLKKDAPLAVRDVKGSYLGRLITVRGIVTRVSEVKPLLQVNAYTCDVCGSETFQDIAQKTFNPLVDCQNENECKKNGIRGSLHMQTRACRFSPFQEVKIQEMADQVPVGHIPRSMTIHVHGNLTRSMNPGDVVHIGGIFLPVPYTGFQAIRAGLLTDTYVEASHIHQLKKQYSDMEVTPEVIRKIEQLKRDGNIYNRFAMSIAPEIYGHLDVKKALLLLLVGGVTKLTGDGMKIRGDVNICLMGDPGVAKSQLLKYISKIAPRGVYTTGKGSSGVGLTAAVMRDPVTDEMVLEGGALVLADNGICCIDEFDKMEESDRTAIHEVMEQQTISISKAGISTTLNARTSILAAANPLYGRYNTKVSPVENINLPAALLSRFDLLFLILDKPTREDDERLAQHVTYVHMNNQHPELEVEVIEPNIMRHYIAMARQRRPVVPPEVSNYVVDSYVRLRKMSKEDEKANKSHTYTSARTLLGVLRLAQALARLRFADSVEHGDIDEALRLMECSKESLHDDNEKEYEPDKSVVSQIYRLVKSMGGARGRRKRQKRMGKGPAGERDMDVDSDEDEDDETLSMVDVRARVLNAGFTEAQLMETIRQYEDLDIWFLVNNGAKLQFNTIRA</sequence>
<accession>A0AAD5VKS7</accession>
<keyword evidence="2 12" id="KW-0235">DNA replication</keyword>
<dbReference type="AlphaFoldDB" id="A0AAD5VKS7"/>
<evidence type="ECO:0000259" key="14">
    <source>
        <dbReference type="PROSITE" id="PS50051"/>
    </source>
</evidence>
<dbReference type="FunFam" id="3.40.50.300:FF:000288">
    <property type="entry name" value="DNA replication licensing factor MCM7"/>
    <property type="match status" value="1"/>
</dbReference>
<evidence type="ECO:0000256" key="1">
    <source>
        <dbReference type="ARBA" id="ARBA00004123"/>
    </source>
</evidence>
<keyword evidence="5 12" id="KW-0347">Helicase</keyword>
<comment type="catalytic activity">
    <reaction evidence="10">
        <text>ATP + H2O = ADP + phosphate + H(+)</text>
        <dbReference type="Rhea" id="RHEA:13065"/>
        <dbReference type="ChEBI" id="CHEBI:15377"/>
        <dbReference type="ChEBI" id="CHEBI:15378"/>
        <dbReference type="ChEBI" id="CHEBI:30616"/>
        <dbReference type="ChEBI" id="CHEBI:43474"/>
        <dbReference type="ChEBI" id="CHEBI:456216"/>
        <dbReference type="EC" id="3.6.4.12"/>
    </reaction>
    <physiologicalReaction direction="left-to-right" evidence="10">
        <dbReference type="Rhea" id="RHEA:13066"/>
    </physiologicalReaction>
</comment>
<dbReference type="Pfam" id="PF14551">
    <property type="entry name" value="MCM_N"/>
    <property type="match status" value="1"/>
</dbReference>
<evidence type="ECO:0000313" key="15">
    <source>
        <dbReference type="EMBL" id="KAJ3562397.1"/>
    </source>
</evidence>
<dbReference type="SUPFAM" id="SSF52540">
    <property type="entry name" value="P-loop containing nucleoside triphosphate hydrolases"/>
    <property type="match status" value="1"/>
</dbReference>
<evidence type="ECO:0000313" key="16">
    <source>
        <dbReference type="Proteomes" id="UP001213000"/>
    </source>
</evidence>
<evidence type="ECO:0000256" key="6">
    <source>
        <dbReference type="ARBA" id="ARBA00022840"/>
    </source>
</evidence>
<keyword evidence="8 12" id="KW-0539">Nucleus</keyword>
<dbReference type="EC" id="3.6.4.12" evidence="12"/>
<dbReference type="GO" id="GO:0006279">
    <property type="term" value="P:premeiotic DNA replication"/>
    <property type="evidence" value="ECO:0007669"/>
    <property type="project" value="UniProtKB-ARBA"/>
</dbReference>
<dbReference type="InterPro" id="IPR018525">
    <property type="entry name" value="MCM_CS"/>
</dbReference>
<dbReference type="GO" id="GO:0005656">
    <property type="term" value="C:nuclear pre-replicative complex"/>
    <property type="evidence" value="ECO:0007669"/>
    <property type="project" value="UniProtKB-ARBA"/>
</dbReference>
<dbReference type="InterPro" id="IPR031327">
    <property type="entry name" value="MCM"/>
</dbReference>
<evidence type="ECO:0000256" key="8">
    <source>
        <dbReference type="ARBA" id="ARBA00023242"/>
    </source>
</evidence>
<dbReference type="InterPro" id="IPR012340">
    <property type="entry name" value="NA-bd_OB-fold"/>
</dbReference>
<dbReference type="Proteomes" id="UP001213000">
    <property type="component" value="Unassembled WGS sequence"/>
</dbReference>
<evidence type="ECO:0000256" key="2">
    <source>
        <dbReference type="ARBA" id="ARBA00022705"/>
    </source>
</evidence>
<gene>
    <name evidence="12" type="primary">MCM7</name>
    <name evidence="15" type="ORF">NP233_g9599</name>
</gene>
<dbReference type="Gene3D" id="2.20.28.10">
    <property type="match status" value="1"/>
</dbReference>
<dbReference type="GO" id="GO:0005524">
    <property type="term" value="F:ATP binding"/>
    <property type="evidence" value="ECO:0007669"/>
    <property type="project" value="UniProtKB-KW"/>
</dbReference>
<dbReference type="GO" id="GO:0006271">
    <property type="term" value="P:DNA strand elongation involved in DNA replication"/>
    <property type="evidence" value="ECO:0007669"/>
    <property type="project" value="TreeGrafter"/>
</dbReference>
<dbReference type="InterPro" id="IPR033762">
    <property type="entry name" value="MCM_OB"/>
</dbReference>
<dbReference type="InterPro" id="IPR003593">
    <property type="entry name" value="AAA+_ATPase"/>
</dbReference>
<keyword evidence="4 12" id="KW-0378">Hydrolase</keyword>
<dbReference type="InterPro" id="IPR008050">
    <property type="entry name" value="MCM7"/>
</dbReference>
<feature type="compositionally biased region" description="Acidic residues" evidence="13">
    <location>
        <begin position="724"/>
        <end position="733"/>
    </location>
</feature>
<dbReference type="GO" id="GO:0043596">
    <property type="term" value="C:nuclear replication fork"/>
    <property type="evidence" value="ECO:0007669"/>
    <property type="project" value="UniProtKB-ARBA"/>
</dbReference>
<keyword evidence="16" id="KW-1185">Reference proteome</keyword>
<dbReference type="PRINTS" id="PR01657">
    <property type="entry name" value="MCMFAMILY"/>
</dbReference>
<dbReference type="Gene3D" id="3.30.1640.10">
    <property type="entry name" value="mini-chromosome maintenance (MCM) complex, chain A, domain 1"/>
    <property type="match status" value="1"/>
</dbReference>
<dbReference type="InterPro" id="IPR001208">
    <property type="entry name" value="MCM_dom"/>
</dbReference>
<dbReference type="Pfam" id="PF17855">
    <property type="entry name" value="MCM_lid"/>
    <property type="match status" value="1"/>
</dbReference>
<dbReference type="Pfam" id="PF24901">
    <property type="entry name" value="WHD_MCM7"/>
    <property type="match status" value="1"/>
</dbReference>
<dbReference type="GO" id="GO:0031261">
    <property type="term" value="C:DNA replication preinitiation complex"/>
    <property type="evidence" value="ECO:0007669"/>
    <property type="project" value="UniProtKB-ARBA"/>
</dbReference>
<dbReference type="InterPro" id="IPR027417">
    <property type="entry name" value="P-loop_NTPase"/>
</dbReference>
<dbReference type="GO" id="GO:0000727">
    <property type="term" value="P:double-strand break repair via break-induced replication"/>
    <property type="evidence" value="ECO:0007669"/>
    <property type="project" value="TreeGrafter"/>
</dbReference>
<keyword evidence="7 11" id="KW-0238">DNA-binding</keyword>
<evidence type="ECO:0000256" key="4">
    <source>
        <dbReference type="ARBA" id="ARBA00022801"/>
    </source>
</evidence>
<dbReference type="FunFam" id="2.20.28.10:FF:000004">
    <property type="entry name" value="DNA replication licensing factor MCM7"/>
    <property type="match status" value="1"/>
</dbReference>
<dbReference type="Gene3D" id="3.40.50.300">
    <property type="entry name" value="P-loop containing nucleotide triphosphate hydrolases"/>
    <property type="match status" value="1"/>
</dbReference>
<dbReference type="GO" id="GO:0006270">
    <property type="term" value="P:DNA replication initiation"/>
    <property type="evidence" value="ECO:0007669"/>
    <property type="project" value="InterPro"/>
</dbReference>
<evidence type="ECO:0000256" key="5">
    <source>
        <dbReference type="ARBA" id="ARBA00022806"/>
    </source>
</evidence>
<organism evidence="15 16">
    <name type="scientific">Leucocoprinus birnbaumii</name>
    <dbReference type="NCBI Taxonomy" id="56174"/>
    <lineage>
        <taxon>Eukaryota</taxon>
        <taxon>Fungi</taxon>
        <taxon>Dikarya</taxon>
        <taxon>Basidiomycota</taxon>
        <taxon>Agaricomycotina</taxon>
        <taxon>Agaricomycetes</taxon>
        <taxon>Agaricomycetidae</taxon>
        <taxon>Agaricales</taxon>
        <taxon>Agaricineae</taxon>
        <taxon>Agaricaceae</taxon>
        <taxon>Leucocoprinus</taxon>
    </lineage>
</organism>
<reference evidence="15" key="1">
    <citation type="submission" date="2022-07" db="EMBL/GenBank/DDBJ databases">
        <title>Genome Sequence of Leucocoprinus birnbaumii.</title>
        <authorList>
            <person name="Buettner E."/>
        </authorList>
    </citation>
    <scope>NUCLEOTIDE SEQUENCE</scope>
    <source>
        <strain evidence="15">VT141</strain>
    </source>
</reference>
<dbReference type="PROSITE" id="PS00847">
    <property type="entry name" value="MCM_1"/>
    <property type="match status" value="1"/>
</dbReference>
<dbReference type="GO" id="GO:0017116">
    <property type="term" value="F:single-stranded DNA helicase activity"/>
    <property type="evidence" value="ECO:0007669"/>
    <property type="project" value="TreeGrafter"/>
</dbReference>
<dbReference type="GO" id="GO:0003697">
    <property type="term" value="F:single-stranded DNA binding"/>
    <property type="evidence" value="ECO:0007669"/>
    <property type="project" value="TreeGrafter"/>
</dbReference>